<feature type="binding site" evidence="10">
    <location>
        <position position="330"/>
    </location>
    <ligand>
        <name>NAD(+)</name>
        <dbReference type="ChEBI" id="CHEBI:57540"/>
    </ligand>
</feature>
<dbReference type="Pfam" id="PF03721">
    <property type="entry name" value="UDPG_MGDP_dh_N"/>
    <property type="match status" value="1"/>
</dbReference>
<dbReference type="SUPFAM" id="SSF51735">
    <property type="entry name" value="NAD(P)-binding Rossmann-fold domains"/>
    <property type="match status" value="1"/>
</dbReference>
<dbReference type="UniPathway" id="UPA00038">
    <property type="reaction ID" value="UER00491"/>
</dbReference>
<feature type="active site" description="Nucleophile" evidence="8">
    <location>
        <position position="267"/>
    </location>
</feature>
<proteinExistence type="inferred from homology"/>
<sequence length="435" mass="47880">MNISVFGLGYVGCVSLGCLARNGHNVVGVDVSNFKVDLINRGVPTILEKDIDIIIKEGFEQGRISATMCADEAVINTDISIICVGTPSSPHGHLNLSYIYKTAEQIGQALKEKDDFHTIVIRSTVLPGTNQRFGEIVEEYSGKNRGESFSIVSNPEFLREGSAVKDYYHPSVTVIGGDNEEAVEKVASLYSCLNAPVEITDIKIAELIKYVNNSYHALKIAFANEVGNVCKALSIDSHKVMELFCKDTRLNISTAYFKPGFAYGGSCLPKDLKGLVTLGHDHYVNTPILGCIDASNEHQKKMAYEMVAKTGKKKVCFIGLSFKAGTDDLRYSPAVDLAETLIGKGYQITIYDENVRLSKLIGANKAFINERLPHLSELITQNLEEALLNNDVVIITHKNLEIAPYYDLLKEKDAVIDLVRVSAIECLPNYEGICW</sequence>
<dbReference type="GO" id="GO:0006065">
    <property type="term" value="P:UDP-glucuronate biosynthetic process"/>
    <property type="evidence" value="ECO:0007669"/>
    <property type="project" value="UniProtKB-UniPathway"/>
</dbReference>
<accession>A0A0E3ZI29</accession>
<dbReference type="PANTHER" id="PTHR43750:SF1">
    <property type="entry name" value="GDP-MANNOSE 6-DEHYDROGENASE"/>
    <property type="match status" value="1"/>
</dbReference>
<dbReference type="Gene3D" id="1.20.5.170">
    <property type="match status" value="1"/>
</dbReference>
<dbReference type="GO" id="GO:0000271">
    <property type="term" value="P:polysaccharide biosynthetic process"/>
    <property type="evidence" value="ECO:0007669"/>
    <property type="project" value="InterPro"/>
</dbReference>
<dbReference type="AlphaFoldDB" id="A0A0E3ZI29"/>
<evidence type="ECO:0000256" key="9">
    <source>
        <dbReference type="PIRSR" id="PIRSR500134-2"/>
    </source>
</evidence>
<dbReference type="OrthoDB" id="9803238at2"/>
<evidence type="ECO:0000256" key="1">
    <source>
        <dbReference type="ARBA" id="ARBA00004701"/>
    </source>
</evidence>
<feature type="binding site" evidence="10">
    <location>
        <position position="124"/>
    </location>
    <ligand>
        <name>NAD(+)</name>
        <dbReference type="ChEBI" id="CHEBI:57540"/>
    </ligand>
</feature>
<dbReference type="GO" id="GO:0003979">
    <property type="term" value="F:UDP-glucose 6-dehydrogenase activity"/>
    <property type="evidence" value="ECO:0007669"/>
    <property type="project" value="UniProtKB-EC"/>
</dbReference>
<evidence type="ECO:0000256" key="6">
    <source>
        <dbReference type="ARBA" id="ARBA00047473"/>
    </source>
</evidence>
<gene>
    <name evidence="12" type="ORF">PKOR_16530</name>
</gene>
<dbReference type="InterPro" id="IPR036291">
    <property type="entry name" value="NAD(P)-bd_dom_sf"/>
</dbReference>
<evidence type="ECO:0000256" key="8">
    <source>
        <dbReference type="PIRSR" id="PIRSR500134-1"/>
    </source>
</evidence>
<dbReference type="PIRSF" id="PIRSF500134">
    <property type="entry name" value="UDPglc_DH_bac"/>
    <property type="match status" value="1"/>
</dbReference>
<evidence type="ECO:0000313" key="12">
    <source>
        <dbReference type="EMBL" id="AKD04398.1"/>
    </source>
</evidence>
<dbReference type="PATRIC" id="fig|400092.3.peg.3625"/>
<dbReference type="InterPro" id="IPR017476">
    <property type="entry name" value="UDP-Glc/GDP-Man"/>
</dbReference>
<dbReference type="Proteomes" id="UP000033109">
    <property type="component" value="Chromosome"/>
</dbReference>
<evidence type="ECO:0000256" key="7">
    <source>
        <dbReference type="PIRNR" id="PIRNR000124"/>
    </source>
</evidence>
<organism evidence="12 13">
    <name type="scientific">Pontibacter korlensis</name>
    <dbReference type="NCBI Taxonomy" id="400092"/>
    <lineage>
        <taxon>Bacteria</taxon>
        <taxon>Pseudomonadati</taxon>
        <taxon>Bacteroidota</taxon>
        <taxon>Cytophagia</taxon>
        <taxon>Cytophagales</taxon>
        <taxon>Hymenobacteraceae</taxon>
        <taxon>Pontibacter</taxon>
    </lineage>
</organism>
<feature type="binding site" evidence="10">
    <location>
        <position position="86"/>
    </location>
    <ligand>
        <name>NAD(+)</name>
        <dbReference type="ChEBI" id="CHEBI:57540"/>
    </ligand>
</feature>
<evidence type="ECO:0000256" key="2">
    <source>
        <dbReference type="ARBA" id="ARBA00006601"/>
    </source>
</evidence>
<name>A0A0E3ZI29_9BACT</name>
<feature type="binding site" evidence="10">
    <location>
        <position position="30"/>
    </location>
    <ligand>
        <name>NAD(+)</name>
        <dbReference type="ChEBI" id="CHEBI:57540"/>
    </ligand>
</feature>
<dbReference type="NCBIfam" id="TIGR03026">
    <property type="entry name" value="NDP-sugDHase"/>
    <property type="match status" value="1"/>
</dbReference>
<dbReference type="SUPFAM" id="SSF48179">
    <property type="entry name" value="6-phosphogluconate dehydrogenase C-terminal domain-like"/>
    <property type="match status" value="1"/>
</dbReference>
<dbReference type="InterPro" id="IPR014026">
    <property type="entry name" value="UDP-Glc/GDP-Man_DH_dimer"/>
</dbReference>
<dbReference type="InterPro" id="IPR008927">
    <property type="entry name" value="6-PGluconate_DH-like_C_sf"/>
</dbReference>
<dbReference type="Gene3D" id="3.40.50.720">
    <property type="entry name" value="NAD(P)-binding Rossmann-like Domain"/>
    <property type="match status" value="2"/>
</dbReference>
<comment type="similarity">
    <text evidence="2 7">Belongs to the UDP-glucose/GDP-mannose dehydrogenase family.</text>
</comment>
<feature type="binding site" evidence="9">
    <location>
        <position position="323"/>
    </location>
    <ligand>
        <name>substrate</name>
    </ligand>
</feature>
<protein>
    <recommendedName>
        <fullName evidence="3 7">UDP-glucose 6-dehydrogenase</fullName>
        <ecNumber evidence="3 7">1.1.1.22</ecNumber>
    </recommendedName>
</protein>
<dbReference type="EC" id="1.1.1.22" evidence="3 7"/>
<comment type="catalytic activity">
    <reaction evidence="6 7">
        <text>UDP-alpha-D-glucose + 2 NAD(+) + H2O = UDP-alpha-D-glucuronate + 2 NADH + 3 H(+)</text>
        <dbReference type="Rhea" id="RHEA:23596"/>
        <dbReference type="ChEBI" id="CHEBI:15377"/>
        <dbReference type="ChEBI" id="CHEBI:15378"/>
        <dbReference type="ChEBI" id="CHEBI:57540"/>
        <dbReference type="ChEBI" id="CHEBI:57945"/>
        <dbReference type="ChEBI" id="CHEBI:58052"/>
        <dbReference type="ChEBI" id="CHEBI:58885"/>
        <dbReference type="EC" id="1.1.1.22"/>
    </reaction>
</comment>
<dbReference type="STRING" id="400092.PKOR_16530"/>
<evidence type="ECO:0000256" key="10">
    <source>
        <dbReference type="PIRSR" id="PIRSR500134-3"/>
    </source>
</evidence>
<dbReference type="PIRSF" id="PIRSF000124">
    <property type="entry name" value="UDPglc_GDPman_dh"/>
    <property type="match status" value="1"/>
</dbReference>
<feature type="binding site" evidence="10">
    <location>
        <position position="35"/>
    </location>
    <ligand>
        <name>NAD(+)</name>
        <dbReference type="ChEBI" id="CHEBI:57540"/>
    </ligand>
</feature>
<dbReference type="KEGG" id="pko:PKOR_16530"/>
<evidence type="ECO:0000256" key="4">
    <source>
        <dbReference type="ARBA" id="ARBA00023002"/>
    </source>
</evidence>
<dbReference type="RefSeq" id="WP_046312198.1">
    <property type="nucleotide sequence ID" value="NZ_CBCSCY010000006.1"/>
</dbReference>
<dbReference type="InterPro" id="IPR001732">
    <property type="entry name" value="UDP-Glc/GDP-Man_DH_N"/>
</dbReference>
<feature type="binding site" evidence="9">
    <location>
        <begin position="157"/>
        <end position="160"/>
    </location>
    <ligand>
        <name>substrate</name>
    </ligand>
</feature>
<dbReference type="Pfam" id="PF03720">
    <property type="entry name" value="UDPG_MGDP_dh_C"/>
    <property type="match status" value="1"/>
</dbReference>
<evidence type="ECO:0000256" key="3">
    <source>
        <dbReference type="ARBA" id="ARBA00012954"/>
    </source>
</evidence>
<dbReference type="PANTHER" id="PTHR43750">
    <property type="entry name" value="UDP-GLUCOSE 6-DEHYDROGENASE TUAD"/>
    <property type="match status" value="1"/>
</dbReference>
<reference evidence="12 13" key="1">
    <citation type="journal article" date="2015" name="Sci. Rep.">
        <title>Unraveling adaptation of Pontibacter korlensis to radiation and infertility in desert through complete genome and comparative transcriptomic analysis.</title>
        <authorList>
            <person name="Dai J."/>
            <person name="Dai W."/>
            <person name="Qiu C."/>
            <person name="Yang Z."/>
            <person name="Zhang Y."/>
            <person name="Zhou M."/>
            <person name="Zhang L."/>
            <person name="Fang C."/>
            <person name="Gao Q."/>
            <person name="Yang Q."/>
            <person name="Li X."/>
            <person name="Wang Z."/>
            <person name="Wang Z."/>
            <person name="Jia Z."/>
            <person name="Chen X."/>
        </authorList>
    </citation>
    <scope>NUCLEOTIDE SEQUENCE [LARGE SCALE GENOMIC DNA]</scope>
    <source>
        <strain evidence="12 13">X14-1T</strain>
    </source>
</reference>
<dbReference type="InterPro" id="IPR036220">
    <property type="entry name" value="UDP-Glc/GDP-Man_DH_C_sf"/>
</dbReference>
<feature type="binding site" evidence="9">
    <location>
        <position position="209"/>
    </location>
    <ligand>
        <name>substrate</name>
    </ligand>
</feature>
<evidence type="ECO:0000259" key="11">
    <source>
        <dbReference type="SMART" id="SM00984"/>
    </source>
</evidence>
<dbReference type="InterPro" id="IPR028357">
    <property type="entry name" value="UDPglc_DH_bac"/>
</dbReference>
<dbReference type="Pfam" id="PF00984">
    <property type="entry name" value="UDPG_MGDP_dh"/>
    <property type="match status" value="1"/>
</dbReference>
<feature type="binding site" evidence="9">
    <location>
        <position position="264"/>
    </location>
    <ligand>
        <name>substrate</name>
    </ligand>
</feature>
<keyword evidence="4 7" id="KW-0560">Oxidoreductase</keyword>
<dbReference type="SUPFAM" id="SSF52413">
    <property type="entry name" value="UDP-glucose/GDP-mannose dehydrogenase C-terminal domain"/>
    <property type="match status" value="1"/>
</dbReference>
<feature type="binding site" evidence="9">
    <location>
        <begin position="256"/>
        <end position="260"/>
    </location>
    <ligand>
        <name>substrate</name>
    </ligand>
</feature>
<dbReference type="InterPro" id="IPR014027">
    <property type="entry name" value="UDP-Glc/GDP-Man_DH_C"/>
</dbReference>
<feature type="domain" description="UDP-glucose/GDP-mannose dehydrogenase C-terminal" evidence="11">
    <location>
        <begin position="316"/>
        <end position="423"/>
    </location>
</feature>
<dbReference type="SMART" id="SM00984">
    <property type="entry name" value="UDPG_MGDP_dh_C"/>
    <property type="match status" value="1"/>
</dbReference>
<comment type="pathway">
    <text evidence="1">Nucleotide-sugar biosynthesis; UDP-alpha-D-glucuronate biosynthesis; UDP-alpha-D-glucuronate from UDP-alpha-D-glucose: step 1/1.</text>
</comment>
<dbReference type="GO" id="GO:0051287">
    <property type="term" value="F:NAD binding"/>
    <property type="evidence" value="ECO:0007669"/>
    <property type="project" value="InterPro"/>
</dbReference>
<feature type="binding site" evidence="10">
    <location>
        <position position="160"/>
    </location>
    <ligand>
        <name>NAD(+)</name>
        <dbReference type="ChEBI" id="CHEBI:57540"/>
    </ligand>
</feature>
<evidence type="ECO:0000313" key="13">
    <source>
        <dbReference type="Proteomes" id="UP000033109"/>
    </source>
</evidence>
<evidence type="ECO:0000256" key="5">
    <source>
        <dbReference type="ARBA" id="ARBA00023027"/>
    </source>
</evidence>
<feature type="binding site" evidence="10">
    <location>
        <position position="270"/>
    </location>
    <ligand>
        <name>NAD(+)</name>
        <dbReference type="ChEBI" id="CHEBI:57540"/>
    </ligand>
</feature>
<keyword evidence="5 7" id="KW-0520">NAD</keyword>
<dbReference type="EMBL" id="CP009621">
    <property type="protein sequence ID" value="AKD04398.1"/>
    <property type="molecule type" value="Genomic_DNA"/>
</dbReference>
<keyword evidence="13" id="KW-1185">Reference proteome</keyword>
<dbReference type="HOGENOM" id="CLU_023810_1_1_10"/>